<comment type="similarity">
    <text evidence="2 8">Belongs to the metallo-dependent hydrolases superfamily. ATZ/TRZ family.</text>
</comment>
<accession>A0ABW1W1P4</accession>
<proteinExistence type="inferred from homology"/>
<evidence type="ECO:0000256" key="7">
    <source>
        <dbReference type="NCBIfam" id="TIGR02967"/>
    </source>
</evidence>
<evidence type="ECO:0000256" key="6">
    <source>
        <dbReference type="ARBA" id="ARBA00022833"/>
    </source>
</evidence>
<keyword evidence="4 8" id="KW-0479">Metal-binding</keyword>
<evidence type="ECO:0000256" key="1">
    <source>
        <dbReference type="ARBA" id="ARBA00004984"/>
    </source>
</evidence>
<keyword evidence="5 8" id="KW-0378">Hydrolase</keyword>
<comment type="caution">
    <text evidence="10">The sequence shown here is derived from an EMBL/GenBank/DDBJ whole genome shotgun (WGS) entry which is preliminary data.</text>
</comment>
<dbReference type="InterPro" id="IPR051607">
    <property type="entry name" value="Metallo-dep_hydrolases"/>
</dbReference>
<feature type="domain" description="Amidohydrolase-related" evidence="9">
    <location>
        <begin position="118"/>
        <end position="475"/>
    </location>
</feature>
<dbReference type="SUPFAM" id="SSF51338">
    <property type="entry name" value="Composite domain of metallo-dependent hydrolases"/>
    <property type="match status" value="1"/>
</dbReference>
<comment type="function">
    <text evidence="8">Catalyzes the hydrolytic deamination of guanine, producing xanthine and ammonia.</text>
</comment>
<dbReference type="NCBIfam" id="TIGR02967">
    <property type="entry name" value="guan_deamin"/>
    <property type="match status" value="1"/>
</dbReference>
<dbReference type="Pfam" id="PF01979">
    <property type="entry name" value="Amidohydro_1"/>
    <property type="match status" value="1"/>
</dbReference>
<sequence>MTIHIYQAQVLHYLTEENLADRAKRAHLDTADLSNANLTNAERPSITVVEKNVNLLSVVAGVKVYPEYIANGALVVDDATGRVVDYGDCTSMLSTYGNSSAEVGNAPVQIHDYQDKLIMPGFIDTHVHYPQIDMIAAFGEQLLDWLNNYTFVTEANFGDAKIADDTAKFFLNQLLANGTTSALVFSTSHPQSVESFFNESNRLNTRMITGNVLMDQNAPEHLCVPTEQGIRDTQNIIDKWHERGRQHVAITPRFAITSTPKQLQMTGELYRSYDSVYLQTHLAENIDEIAFVRELYPNHKGYLDVYHDMGLLGRHTTLAHGIYLKTPEYEVLRDTGTQIAHCPTSNLFLGSGLFDLSKTLSYTGVSIATDVGAGTSLSMLTTLSEAYKVQQLQNNPLSAHQGLYQITLGNAQSLLLDDKIGNFMPNKEADFVVIDMGGTELLARRMTKTKSLDEQLFVLMMLGDDRVIEETIIAGVSRYKKTATA</sequence>
<comment type="cofactor">
    <cofactor evidence="8">
        <name>Zn(2+)</name>
        <dbReference type="ChEBI" id="CHEBI:29105"/>
    </cofactor>
    <text evidence="8">Binds 1 zinc ion per subunit.</text>
</comment>
<comment type="catalytic activity">
    <reaction evidence="8">
        <text>guanine + H2O + H(+) = xanthine + NH4(+)</text>
        <dbReference type="Rhea" id="RHEA:14665"/>
        <dbReference type="ChEBI" id="CHEBI:15377"/>
        <dbReference type="ChEBI" id="CHEBI:15378"/>
        <dbReference type="ChEBI" id="CHEBI:16235"/>
        <dbReference type="ChEBI" id="CHEBI:17712"/>
        <dbReference type="ChEBI" id="CHEBI:28938"/>
        <dbReference type="EC" id="3.5.4.3"/>
    </reaction>
</comment>
<dbReference type="InterPro" id="IPR032466">
    <property type="entry name" value="Metal_Hydrolase"/>
</dbReference>
<dbReference type="RefSeq" id="WP_227691893.1">
    <property type="nucleotide sequence ID" value="NZ_CAJGZK010000009.1"/>
</dbReference>
<dbReference type="InterPro" id="IPR011059">
    <property type="entry name" value="Metal-dep_hydrolase_composite"/>
</dbReference>
<dbReference type="NCBIfam" id="NF006679">
    <property type="entry name" value="PRK09228.1"/>
    <property type="match status" value="1"/>
</dbReference>
<dbReference type="PANTHER" id="PTHR11271">
    <property type="entry name" value="GUANINE DEAMINASE"/>
    <property type="match status" value="1"/>
</dbReference>
<evidence type="ECO:0000313" key="10">
    <source>
        <dbReference type="EMBL" id="MFC6379927.1"/>
    </source>
</evidence>
<evidence type="ECO:0000313" key="11">
    <source>
        <dbReference type="Proteomes" id="UP001596264"/>
    </source>
</evidence>
<dbReference type="InterPro" id="IPR014311">
    <property type="entry name" value="Guanine_deaminase"/>
</dbReference>
<name>A0ABW1W1P4_9GAMM</name>
<keyword evidence="6 8" id="KW-0862">Zinc</keyword>
<dbReference type="Proteomes" id="UP001596264">
    <property type="component" value="Unassembled WGS sequence"/>
</dbReference>
<evidence type="ECO:0000256" key="5">
    <source>
        <dbReference type="ARBA" id="ARBA00022801"/>
    </source>
</evidence>
<dbReference type="EMBL" id="JBHSTZ010000002">
    <property type="protein sequence ID" value="MFC6379927.1"/>
    <property type="molecule type" value="Genomic_DNA"/>
</dbReference>
<dbReference type="EC" id="3.5.4.3" evidence="3 7"/>
<evidence type="ECO:0000256" key="4">
    <source>
        <dbReference type="ARBA" id="ARBA00022723"/>
    </source>
</evidence>
<reference evidence="11" key="1">
    <citation type="journal article" date="2019" name="Int. J. Syst. Evol. Microbiol.">
        <title>The Global Catalogue of Microorganisms (GCM) 10K type strain sequencing project: providing services to taxonomists for standard genome sequencing and annotation.</title>
        <authorList>
            <consortium name="The Broad Institute Genomics Platform"/>
            <consortium name="The Broad Institute Genome Sequencing Center for Infectious Disease"/>
            <person name="Wu L."/>
            <person name="Ma J."/>
        </authorList>
    </citation>
    <scope>NUCLEOTIDE SEQUENCE [LARGE SCALE GENOMIC DNA]</scope>
    <source>
        <strain evidence="11">CCM 2050</strain>
    </source>
</reference>
<dbReference type="SUPFAM" id="SSF51556">
    <property type="entry name" value="Metallo-dependent hydrolases"/>
    <property type="match status" value="1"/>
</dbReference>
<protein>
    <recommendedName>
        <fullName evidence="3 7">Guanine deaminase</fullName>
        <shortName evidence="8">Guanase</shortName>
        <ecNumber evidence="3 7">3.5.4.3</ecNumber>
    </recommendedName>
    <alternativeName>
        <fullName evidence="8">Guanine aminohydrolase</fullName>
    </alternativeName>
</protein>
<evidence type="ECO:0000256" key="3">
    <source>
        <dbReference type="ARBA" id="ARBA00012781"/>
    </source>
</evidence>
<dbReference type="GO" id="GO:0008892">
    <property type="term" value="F:guanine deaminase activity"/>
    <property type="evidence" value="ECO:0007669"/>
    <property type="project" value="UniProtKB-EC"/>
</dbReference>
<dbReference type="Gene3D" id="2.30.40.10">
    <property type="entry name" value="Urease, subunit C, domain 1"/>
    <property type="match status" value="1"/>
</dbReference>
<dbReference type="PANTHER" id="PTHR11271:SF6">
    <property type="entry name" value="GUANINE DEAMINASE"/>
    <property type="match status" value="1"/>
</dbReference>
<evidence type="ECO:0000256" key="8">
    <source>
        <dbReference type="RuleBase" id="RU366009"/>
    </source>
</evidence>
<evidence type="ECO:0000256" key="2">
    <source>
        <dbReference type="ARBA" id="ARBA00006745"/>
    </source>
</evidence>
<gene>
    <name evidence="10" type="primary">guaD</name>
    <name evidence="10" type="ORF">ACFP58_00325</name>
</gene>
<dbReference type="Gene3D" id="3.20.20.140">
    <property type="entry name" value="Metal-dependent hydrolases"/>
    <property type="match status" value="1"/>
</dbReference>
<dbReference type="InterPro" id="IPR006680">
    <property type="entry name" value="Amidohydro-rel"/>
</dbReference>
<comment type="pathway">
    <text evidence="1 8">Purine metabolism; guanine degradation; xanthine from guanine: step 1/1.</text>
</comment>
<keyword evidence="11" id="KW-1185">Reference proteome</keyword>
<evidence type="ECO:0000259" key="9">
    <source>
        <dbReference type="Pfam" id="PF01979"/>
    </source>
</evidence>
<organism evidence="10 11">
    <name type="scientific">Psychrobacter glacincola</name>
    <dbReference type="NCBI Taxonomy" id="56810"/>
    <lineage>
        <taxon>Bacteria</taxon>
        <taxon>Pseudomonadati</taxon>
        <taxon>Pseudomonadota</taxon>
        <taxon>Gammaproteobacteria</taxon>
        <taxon>Moraxellales</taxon>
        <taxon>Moraxellaceae</taxon>
        <taxon>Psychrobacter</taxon>
    </lineage>
</organism>